<dbReference type="InterPro" id="IPR050469">
    <property type="entry name" value="Diguanylate_Cyclase"/>
</dbReference>
<gene>
    <name evidence="5" type="ORF">METUNv1_00339</name>
</gene>
<dbReference type="OrthoDB" id="9813903at2"/>
<organism evidence="5 6">
    <name type="scientific">Methyloversatilis universalis (strain ATCC BAA-1314 / DSM 25237 / JCM 13912 / CCUG 52030 / FAM5)</name>
    <dbReference type="NCBI Taxonomy" id="1000565"/>
    <lineage>
        <taxon>Bacteria</taxon>
        <taxon>Pseudomonadati</taxon>
        <taxon>Pseudomonadota</taxon>
        <taxon>Betaproteobacteria</taxon>
        <taxon>Nitrosomonadales</taxon>
        <taxon>Sterolibacteriaceae</taxon>
        <taxon>Methyloversatilis</taxon>
    </lineage>
</organism>
<dbReference type="CDD" id="cd01949">
    <property type="entry name" value="GGDEF"/>
    <property type="match status" value="1"/>
</dbReference>
<dbReference type="SMART" id="SM00267">
    <property type="entry name" value="GGDEF"/>
    <property type="match status" value="1"/>
</dbReference>
<comment type="caution">
    <text evidence="5">The sequence shown here is derived from an EMBL/GenBank/DDBJ whole genome shotgun (WGS) entry which is preliminary data.</text>
</comment>
<name>F5R7V7_METUF</name>
<dbReference type="InterPro" id="IPR000160">
    <property type="entry name" value="GGDEF_dom"/>
</dbReference>
<reference evidence="5 6" key="1">
    <citation type="journal article" date="2011" name="J. Bacteriol.">
        <title>Genome sequence of Methyloversatilis universalis FAM5T, a methylotrophic representative of the order Rhodocyclales.</title>
        <authorList>
            <person name="Kittichotirat W."/>
            <person name="Good N.M."/>
            <person name="Hall R."/>
            <person name="Bringel F."/>
            <person name="Lajus A."/>
            <person name="Medigue C."/>
            <person name="Smalley N.E."/>
            <person name="Beck D."/>
            <person name="Bumgarner R."/>
            <person name="Vuilleumier S."/>
            <person name="Kalyuzhnaya M.G."/>
        </authorList>
    </citation>
    <scope>NUCLEOTIDE SEQUENCE [LARGE SCALE GENOMIC DNA]</scope>
    <source>
        <strain evidence="6">ATCC BAA-1314 / JCM 13912 / FAM5</strain>
    </source>
</reference>
<dbReference type="PROSITE" id="PS50887">
    <property type="entry name" value="GGDEF"/>
    <property type="match status" value="1"/>
</dbReference>
<dbReference type="SUPFAM" id="SSF55073">
    <property type="entry name" value="Nucleotide cyclase"/>
    <property type="match status" value="1"/>
</dbReference>
<dbReference type="eggNOG" id="COG3706">
    <property type="taxonomic scope" value="Bacteria"/>
</dbReference>
<dbReference type="FunFam" id="3.30.70.270:FF:000001">
    <property type="entry name" value="Diguanylate cyclase domain protein"/>
    <property type="match status" value="1"/>
</dbReference>
<dbReference type="Pfam" id="PF00990">
    <property type="entry name" value="GGDEF"/>
    <property type="match status" value="1"/>
</dbReference>
<proteinExistence type="predicted"/>
<keyword evidence="6" id="KW-1185">Reference proteome</keyword>
<dbReference type="EMBL" id="AFHG01000029">
    <property type="protein sequence ID" value="EGK73168.1"/>
    <property type="molecule type" value="Genomic_DNA"/>
</dbReference>
<dbReference type="Gene3D" id="3.30.70.270">
    <property type="match status" value="1"/>
</dbReference>
<comment type="catalytic activity">
    <reaction evidence="2">
        <text>2 GTP = 3',3'-c-di-GMP + 2 diphosphate</text>
        <dbReference type="Rhea" id="RHEA:24898"/>
        <dbReference type="ChEBI" id="CHEBI:33019"/>
        <dbReference type="ChEBI" id="CHEBI:37565"/>
        <dbReference type="ChEBI" id="CHEBI:58805"/>
        <dbReference type="EC" id="2.7.7.65"/>
    </reaction>
</comment>
<evidence type="ECO:0000259" key="4">
    <source>
        <dbReference type="PROSITE" id="PS50887"/>
    </source>
</evidence>
<dbReference type="RefSeq" id="WP_008058203.1">
    <property type="nucleotide sequence ID" value="NZ_AFHG01000029.1"/>
</dbReference>
<dbReference type="PANTHER" id="PTHR45138:SF9">
    <property type="entry name" value="DIGUANYLATE CYCLASE DGCM-RELATED"/>
    <property type="match status" value="1"/>
</dbReference>
<dbReference type="PANTHER" id="PTHR45138">
    <property type="entry name" value="REGULATORY COMPONENTS OF SENSORY TRANSDUCTION SYSTEM"/>
    <property type="match status" value="1"/>
</dbReference>
<feature type="domain" description="GGDEF" evidence="4">
    <location>
        <begin position="442"/>
        <end position="574"/>
    </location>
</feature>
<dbReference type="NCBIfam" id="TIGR00254">
    <property type="entry name" value="GGDEF"/>
    <property type="match status" value="1"/>
</dbReference>
<evidence type="ECO:0000256" key="3">
    <source>
        <dbReference type="SAM" id="Coils"/>
    </source>
</evidence>
<dbReference type="InterPro" id="IPR043128">
    <property type="entry name" value="Rev_trsase/Diguanyl_cyclase"/>
</dbReference>
<dbReference type="AlphaFoldDB" id="F5R7V7"/>
<sequence>MQPLDIAREALRRLAMRQLQPTPENYRSLYHEIAGTKAEELFPERALKLVCSTLPRLNQAQIEFVQRLESAVGSRSWSAISGSLVGLLRAQAAPQRKWTALLKDVFKQLERNHASLSFAQKHQALQQVLDSSNGELDALYSRMSALADKWESADEAGPTPAPAGVEAVTAATDNSDAALRDLFARTLEGVVSSLLIAAPDLRDEALELGTVLREVRDMRGVDDLAARLRNLIYRLNWVVDDQAEIRAGLMSLLDLLLKNISDLVIDDRWMRGQIDALRNLCDHPISARELDEVERRLREVIERQGSLRGNIDDAKHQIKLMLAGFVEQLGSFTDATSGFGNKMEGYARTIAEADDIGALQGVIAEVISATHEMRQTTERSRNEVDTMRDRVRAAEAEIERLQLELEQTSERMRHDPLTGALNRKGLEESYAKEVSRASRRGTKLCLAVLDIDNFKRLNDTYGHNTGDEALLHLVATVRDCLRPHDTLSRYGGEEFVILLPETSIDDAVIVLQRLQRELTKRFFLANNDKLLITFSAGVTVVLQDEQQSSAIERADVAMYQAKATGKNRVVVASADTVSA</sequence>
<dbReference type="EC" id="2.7.7.65" evidence="1"/>
<feature type="coiled-coil region" evidence="3">
    <location>
        <begin position="377"/>
        <end position="411"/>
    </location>
</feature>
<evidence type="ECO:0000256" key="1">
    <source>
        <dbReference type="ARBA" id="ARBA00012528"/>
    </source>
</evidence>
<dbReference type="STRING" id="1000565.METUNv1_00339"/>
<evidence type="ECO:0000256" key="2">
    <source>
        <dbReference type="ARBA" id="ARBA00034247"/>
    </source>
</evidence>
<keyword evidence="3" id="KW-0175">Coiled coil</keyword>
<dbReference type="InterPro" id="IPR029787">
    <property type="entry name" value="Nucleotide_cyclase"/>
</dbReference>
<evidence type="ECO:0000313" key="5">
    <source>
        <dbReference type="EMBL" id="EGK73168.1"/>
    </source>
</evidence>
<protein>
    <recommendedName>
        <fullName evidence="1">diguanylate cyclase</fullName>
        <ecNumber evidence="1">2.7.7.65</ecNumber>
    </recommendedName>
</protein>
<accession>F5R7V7</accession>
<evidence type="ECO:0000313" key="6">
    <source>
        <dbReference type="Proteomes" id="UP000005019"/>
    </source>
</evidence>
<dbReference type="GO" id="GO:0052621">
    <property type="term" value="F:diguanylate cyclase activity"/>
    <property type="evidence" value="ECO:0007669"/>
    <property type="project" value="UniProtKB-EC"/>
</dbReference>
<dbReference type="Proteomes" id="UP000005019">
    <property type="component" value="Unassembled WGS sequence"/>
</dbReference>